<dbReference type="GO" id="GO:0032259">
    <property type="term" value="P:methylation"/>
    <property type="evidence" value="ECO:0007669"/>
    <property type="project" value="UniProtKB-KW"/>
</dbReference>
<keyword evidence="7" id="KW-0949">S-adenosyl-L-methionine</keyword>
<comment type="similarity">
    <text evidence="2">Belongs to the methyltransferase superfamily. L-isoaspartyl/D-aspartyl protein methyltransferase family.</text>
</comment>
<dbReference type="EC" id="2.1.1.77" evidence="3"/>
<evidence type="ECO:0000256" key="4">
    <source>
        <dbReference type="ARBA" id="ARBA00022490"/>
    </source>
</evidence>
<feature type="region of interest" description="Disordered" evidence="9">
    <location>
        <begin position="1"/>
        <end position="30"/>
    </location>
</feature>
<dbReference type="GO" id="GO:0005737">
    <property type="term" value="C:cytoplasm"/>
    <property type="evidence" value="ECO:0007669"/>
    <property type="project" value="UniProtKB-SubCell"/>
</dbReference>
<name>A0A830HUY0_9CHLO</name>
<accession>A0A830HUY0</accession>
<evidence type="ECO:0000256" key="2">
    <source>
        <dbReference type="ARBA" id="ARBA00005369"/>
    </source>
</evidence>
<dbReference type="NCBIfam" id="TIGR00080">
    <property type="entry name" value="pimt"/>
    <property type="match status" value="1"/>
</dbReference>
<evidence type="ECO:0000313" key="11">
    <source>
        <dbReference type="Proteomes" id="UP000660262"/>
    </source>
</evidence>
<dbReference type="PROSITE" id="PS01279">
    <property type="entry name" value="PCMT"/>
    <property type="match status" value="1"/>
</dbReference>
<reference evidence="10" key="1">
    <citation type="submission" date="2020-10" db="EMBL/GenBank/DDBJ databases">
        <title>Unveiling of a novel bifunctional photoreceptor, Dualchrome1, isolated from a cosmopolitan green alga.</title>
        <authorList>
            <person name="Suzuki S."/>
            <person name="Kawachi M."/>
        </authorList>
    </citation>
    <scope>NUCLEOTIDE SEQUENCE</scope>
    <source>
        <strain evidence="10">NIES 2893</strain>
    </source>
</reference>
<dbReference type="OrthoDB" id="73890at2759"/>
<proteinExistence type="inferred from homology"/>
<evidence type="ECO:0000256" key="6">
    <source>
        <dbReference type="ARBA" id="ARBA00022679"/>
    </source>
</evidence>
<dbReference type="EMBL" id="BNJQ01000031">
    <property type="protein sequence ID" value="GHP10748.1"/>
    <property type="molecule type" value="Genomic_DNA"/>
</dbReference>
<evidence type="ECO:0000256" key="8">
    <source>
        <dbReference type="ARBA" id="ARBA00029295"/>
    </source>
</evidence>
<comment type="subcellular location">
    <subcellularLocation>
        <location evidence="1">Cytoplasm</location>
    </subcellularLocation>
</comment>
<keyword evidence="11" id="KW-1185">Reference proteome</keyword>
<gene>
    <name evidence="10" type="ORF">PPROV_000947900</name>
</gene>
<sequence>MERHAAAADSIDDSNSEDDEMPSPSPNLKCPKTNKQKQFCVCGAAGCGASMCATTKNWKKQKRYCDCGAVGCGASLRHTQQHSSALPSFGTRAKRVRATMVVRRLAHVGMCSETCEQRLHLRRALGTTPHIRGPRSRDMSWRSHGTSNDTMVEALERNGIVKTKQVADAMRAVDRGLFVREKGMEYADTPTPIGHNATISAPHMHAYCLEFLKDHLKPGARVLDVGSGTGYLTACFAHMVCNNTSEGVAVGIEHIPELTARAITDVQRSSPSCANWMNEGRLVLITGDGREGYASKGPYDAIHVGAAAPTTPEALIQQLAPGGRMMIPVGTFDQSLDCYDKGQDGKVTLRHAMGVRYVPLTSKQEQISGYR</sequence>
<dbReference type="GO" id="GO:0030091">
    <property type="term" value="P:protein repair"/>
    <property type="evidence" value="ECO:0007669"/>
    <property type="project" value="UniProtKB-ARBA"/>
</dbReference>
<dbReference type="InterPro" id="IPR029063">
    <property type="entry name" value="SAM-dependent_MTases_sf"/>
</dbReference>
<evidence type="ECO:0000256" key="7">
    <source>
        <dbReference type="ARBA" id="ARBA00022691"/>
    </source>
</evidence>
<comment type="caution">
    <text evidence="10">The sequence shown here is derived from an EMBL/GenBank/DDBJ whole genome shotgun (WGS) entry which is preliminary data.</text>
</comment>
<dbReference type="InterPro" id="IPR000682">
    <property type="entry name" value="PCMT"/>
</dbReference>
<dbReference type="GO" id="GO:0004719">
    <property type="term" value="F:protein-L-isoaspartate (D-aspartate) O-methyltransferase activity"/>
    <property type="evidence" value="ECO:0007669"/>
    <property type="project" value="UniProtKB-EC"/>
</dbReference>
<dbReference type="Pfam" id="PF01135">
    <property type="entry name" value="PCMT"/>
    <property type="match status" value="1"/>
</dbReference>
<evidence type="ECO:0000256" key="5">
    <source>
        <dbReference type="ARBA" id="ARBA00022603"/>
    </source>
</evidence>
<evidence type="ECO:0000313" key="10">
    <source>
        <dbReference type="EMBL" id="GHP10748.1"/>
    </source>
</evidence>
<dbReference type="AlphaFoldDB" id="A0A830HUY0"/>
<feature type="compositionally biased region" description="Acidic residues" evidence="9">
    <location>
        <begin position="10"/>
        <end position="21"/>
    </location>
</feature>
<keyword evidence="4" id="KW-0963">Cytoplasm</keyword>
<evidence type="ECO:0000256" key="1">
    <source>
        <dbReference type="ARBA" id="ARBA00004496"/>
    </source>
</evidence>
<dbReference type="SUPFAM" id="SSF53335">
    <property type="entry name" value="S-adenosyl-L-methionine-dependent methyltransferases"/>
    <property type="match status" value="1"/>
</dbReference>
<dbReference type="PANTHER" id="PTHR11579">
    <property type="entry name" value="PROTEIN-L-ISOASPARTATE O-METHYLTRANSFERASE"/>
    <property type="match status" value="1"/>
</dbReference>
<dbReference type="CDD" id="cd02440">
    <property type="entry name" value="AdoMet_MTases"/>
    <property type="match status" value="1"/>
</dbReference>
<dbReference type="Gene3D" id="3.40.50.150">
    <property type="entry name" value="Vaccinia Virus protein VP39"/>
    <property type="match status" value="1"/>
</dbReference>
<keyword evidence="6" id="KW-0808">Transferase</keyword>
<dbReference type="FunFam" id="3.40.50.150:FF:000027">
    <property type="entry name" value="Protein-L-isoaspartate O-methyltransferase"/>
    <property type="match status" value="1"/>
</dbReference>
<organism evidence="10 11">
    <name type="scientific">Pycnococcus provasolii</name>
    <dbReference type="NCBI Taxonomy" id="41880"/>
    <lineage>
        <taxon>Eukaryota</taxon>
        <taxon>Viridiplantae</taxon>
        <taxon>Chlorophyta</taxon>
        <taxon>Pseudoscourfieldiophyceae</taxon>
        <taxon>Pseudoscourfieldiales</taxon>
        <taxon>Pycnococcaceae</taxon>
        <taxon>Pycnococcus</taxon>
    </lineage>
</organism>
<dbReference type="PANTHER" id="PTHR11579:SF0">
    <property type="entry name" value="PROTEIN-L-ISOASPARTATE(D-ASPARTATE) O-METHYLTRANSFERASE"/>
    <property type="match status" value="1"/>
</dbReference>
<evidence type="ECO:0000256" key="3">
    <source>
        <dbReference type="ARBA" id="ARBA00011890"/>
    </source>
</evidence>
<comment type="catalytic activity">
    <reaction evidence="8">
        <text>[protein]-L-isoaspartate + S-adenosyl-L-methionine = [protein]-L-isoaspartate alpha-methyl ester + S-adenosyl-L-homocysteine</text>
        <dbReference type="Rhea" id="RHEA:12705"/>
        <dbReference type="Rhea" id="RHEA-COMP:12143"/>
        <dbReference type="Rhea" id="RHEA-COMP:12144"/>
        <dbReference type="ChEBI" id="CHEBI:57856"/>
        <dbReference type="ChEBI" id="CHEBI:59789"/>
        <dbReference type="ChEBI" id="CHEBI:90596"/>
        <dbReference type="ChEBI" id="CHEBI:90598"/>
        <dbReference type="EC" id="2.1.1.77"/>
    </reaction>
</comment>
<protein>
    <recommendedName>
        <fullName evidence="3">protein-L-isoaspartate(D-aspartate) O-methyltransferase</fullName>
        <ecNumber evidence="3">2.1.1.77</ecNumber>
    </recommendedName>
</protein>
<keyword evidence="5" id="KW-0489">Methyltransferase</keyword>
<evidence type="ECO:0000256" key="9">
    <source>
        <dbReference type="SAM" id="MobiDB-lite"/>
    </source>
</evidence>
<dbReference type="Proteomes" id="UP000660262">
    <property type="component" value="Unassembled WGS sequence"/>
</dbReference>